<accession>A0AAD6D7X3</accession>
<gene>
    <name evidence="4" type="ORF">N7494_000505</name>
</gene>
<dbReference type="Gene3D" id="3.40.50.720">
    <property type="entry name" value="NAD(P)-binding Rossmann-like Domain"/>
    <property type="match status" value="1"/>
</dbReference>
<dbReference type="InterPro" id="IPR051609">
    <property type="entry name" value="NmrA/Isoflavone_reductase-like"/>
</dbReference>
<feature type="domain" description="NmrA-like" evidence="3">
    <location>
        <begin position="53"/>
        <end position="214"/>
    </location>
</feature>
<evidence type="ECO:0000313" key="5">
    <source>
        <dbReference type="Proteomes" id="UP001220324"/>
    </source>
</evidence>
<dbReference type="InterPro" id="IPR036291">
    <property type="entry name" value="NAD(P)-bd_dom_sf"/>
</dbReference>
<evidence type="ECO:0000313" key="4">
    <source>
        <dbReference type="EMBL" id="KAJ5556590.1"/>
    </source>
</evidence>
<organism evidence="4 5">
    <name type="scientific">Penicillium frequentans</name>
    <dbReference type="NCBI Taxonomy" id="3151616"/>
    <lineage>
        <taxon>Eukaryota</taxon>
        <taxon>Fungi</taxon>
        <taxon>Dikarya</taxon>
        <taxon>Ascomycota</taxon>
        <taxon>Pezizomycotina</taxon>
        <taxon>Eurotiomycetes</taxon>
        <taxon>Eurotiomycetidae</taxon>
        <taxon>Eurotiales</taxon>
        <taxon>Aspergillaceae</taxon>
        <taxon>Penicillium</taxon>
    </lineage>
</organism>
<proteinExistence type="predicted"/>
<name>A0AAD6D7X3_9EURO</name>
<evidence type="ECO:0000256" key="2">
    <source>
        <dbReference type="ARBA" id="ARBA00023002"/>
    </source>
</evidence>
<protein>
    <recommendedName>
        <fullName evidence="3">NmrA-like domain-containing protein</fullName>
    </recommendedName>
</protein>
<dbReference type="Pfam" id="PF05368">
    <property type="entry name" value="NmrA"/>
    <property type="match status" value="1"/>
</dbReference>
<keyword evidence="1" id="KW-0521">NADP</keyword>
<evidence type="ECO:0000259" key="3">
    <source>
        <dbReference type="Pfam" id="PF05368"/>
    </source>
</evidence>
<dbReference type="AlphaFoldDB" id="A0AAD6D7X3"/>
<comment type="caution">
    <text evidence="4">The sequence shown here is derived from an EMBL/GenBank/DDBJ whole genome shotgun (WGS) entry which is preliminary data.</text>
</comment>
<dbReference type="EMBL" id="JAQIZZ010000001">
    <property type="protein sequence ID" value="KAJ5556590.1"/>
    <property type="molecule type" value="Genomic_DNA"/>
</dbReference>
<dbReference type="SUPFAM" id="SSF51735">
    <property type="entry name" value="NAD(P)-binding Rossmann-fold domains"/>
    <property type="match status" value="1"/>
</dbReference>
<dbReference type="PANTHER" id="PTHR47706">
    <property type="entry name" value="NMRA-LIKE FAMILY PROTEIN"/>
    <property type="match status" value="1"/>
</dbReference>
<keyword evidence="5" id="KW-1185">Reference proteome</keyword>
<reference evidence="4 5" key="1">
    <citation type="journal article" date="2023" name="IMA Fungus">
        <title>Comparative genomic study of the Penicillium genus elucidates a diverse pangenome and 15 lateral gene transfer events.</title>
        <authorList>
            <person name="Petersen C."/>
            <person name="Sorensen T."/>
            <person name="Nielsen M.R."/>
            <person name="Sondergaard T.E."/>
            <person name="Sorensen J.L."/>
            <person name="Fitzpatrick D.A."/>
            <person name="Frisvad J.C."/>
            <person name="Nielsen K.L."/>
        </authorList>
    </citation>
    <scope>NUCLEOTIDE SEQUENCE [LARGE SCALE GENOMIC DNA]</scope>
    <source>
        <strain evidence="4 5">IBT 35679</strain>
    </source>
</reference>
<dbReference type="Proteomes" id="UP001220324">
    <property type="component" value="Unassembled WGS sequence"/>
</dbReference>
<dbReference type="GO" id="GO:0016491">
    <property type="term" value="F:oxidoreductase activity"/>
    <property type="evidence" value="ECO:0007669"/>
    <property type="project" value="UniProtKB-KW"/>
</dbReference>
<evidence type="ECO:0000256" key="1">
    <source>
        <dbReference type="ARBA" id="ARBA00022857"/>
    </source>
</evidence>
<keyword evidence="2" id="KW-0560">Oxidoreductase</keyword>
<dbReference type="PANTHER" id="PTHR47706:SF9">
    <property type="entry name" value="NMRA-LIKE DOMAIN-CONTAINING PROTEIN-RELATED"/>
    <property type="match status" value="1"/>
</dbReference>
<sequence>MTYNRVGVFGSTGLLGSEVTRALVEEGFDVVPFSRIKTTVAGIVTQELGSLVGFDVVVATVGHTGMKEQIDLIQRAKRDGVKRFVPSEFGIDPDSAAAQAPFFQPKVDVFRALENANFPDGWTALSSGFFDSVIGSFVRTDLQSSTITVSGDGNVTYPFTVRHDLGRVLAHTFKHPSQFENTWLRIANGWLTLNEIAEIIREKTDRNLRVKQAELDGSTPVLQLLEKSGWNTFDRTRQTKDLPLQLASIRDYIGR</sequence>
<dbReference type="InterPro" id="IPR008030">
    <property type="entry name" value="NmrA-like"/>
</dbReference>